<evidence type="ECO:0000256" key="1">
    <source>
        <dbReference type="ARBA" id="ARBA00022857"/>
    </source>
</evidence>
<dbReference type="PANTHER" id="PTHR43364">
    <property type="entry name" value="NADH-SPECIFIC METHYLGLYOXAL REDUCTASE-RELATED"/>
    <property type="match status" value="1"/>
</dbReference>
<proteinExistence type="inferred from homology"/>
<feature type="domain" description="NADP-dependent oxidoreductase" evidence="5">
    <location>
        <begin position="16"/>
        <end position="336"/>
    </location>
</feature>
<dbReference type="KEGG" id="atw:C0099_12005"/>
<dbReference type="OrthoDB" id="5488419at2"/>
<dbReference type="GO" id="GO:0016491">
    <property type="term" value="F:oxidoreductase activity"/>
    <property type="evidence" value="ECO:0007669"/>
    <property type="project" value="UniProtKB-KW"/>
</dbReference>
<dbReference type="EMBL" id="CP025682">
    <property type="protein sequence ID" value="AUN95587.1"/>
    <property type="molecule type" value="Genomic_DNA"/>
</dbReference>
<dbReference type="FunFam" id="3.20.20.100:FF:000005">
    <property type="entry name" value="NADP(H)-dependent aldo-keto reductase"/>
    <property type="match status" value="1"/>
</dbReference>
<evidence type="ECO:0000313" key="7">
    <source>
        <dbReference type="Proteomes" id="UP000242205"/>
    </source>
</evidence>
<dbReference type="Pfam" id="PF00248">
    <property type="entry name" value="Aldo_ket_red"/>
    <property type="match status" value="1"/>
</dbReference>
<dbReference type="Gene3D" id="3.20.20.100">
    <property type="entry name" value="NADP-dependent oxidoreductase domain"/>
    <property type="match status" value="1"/>
</dbReference>
<protein>
    <recommendedName>
        <fullName evidence="4">Protein tas</fullName>
    </recommendedName>
</protein>
<accession>A0A2I6S8M3</accession>
<evidence type="ECO:0000313" key="6">
    <source>
        <dbReference type="EMBL" id="AUN95587.1"/>
    </source>
</evidence>
<dbReference type="InterPro" id="IPR036812">
    <property type="entry name" value="NAD(P)_OxRdtase_dom_sf"/>
</dbReference>
<dbReference type="RefSeq" id="WP_102247635.1">
    <property type="nucleotide sequence ID" value="NZ_CP025682.1"/>
</dbReference>
<evidence type="ECO:0000256" key="2">
    <source>
        <dbReference type="ARBA" id="ARBA00023002"/>
    </source>
</evidence>
<evidence type="ECO:0000256" key="3">
    <source>
        <dbReference type="ARBA" id="ARBA00038157"/>
    </source>
</evidence>
<keyword evidence="7" id="KW-1185">Reference proteome</keyword>
<dbReference type="AlphaFoldDB" id="A0A2I6S8M3"/>
<evidence type="ECO:0000256" key="4">
    <source>
        <dbReference type="ARBA" id="ARBA00070119"/>
    </source>
</evidence>
<sequence length="345" mass="38283">MQYRRLGESGPEVSSLCLGTMTFGEQNDAADAFDQLDRARDAGINFFDTAEMYPVPARAATQGESERILGRWLARQRREDVVIATKVAGPARGLDWIRGGPLALDEANLRAAVEASLQRLGTDYIDLYQIHWPERNQPMFGQWRYDPSSERECVPVRAQLEALARLVEEGRIRHIGLSNEHPWGVMQFLRQADALGLPRIVSIQNVYSLLSRVFEYGLAEMCHHERVGLLAYSPLGFGHLSGKYLGVPPAGARLTRFPAFGKRYARPGVRPAVEAYAELARAHGMTPATLALAFVYSQDFVTSTVIGATSREQLEENLAAREVVLHPDVLAEIDGIHARHTNPAP</sequence>
<dbReference type="SUPFAM" id="SSF51430">
    <property type="entry name" value="NAD(P)-linked oxidoreductase"/>
    <property type="match status" value="1"/>
</dbReference>
<evidence type="ECO:0000259" key="5">
    <source>
        <dbReference type="Pfam" id="PF00248"/>
    </source>
</evidence>
<dbReference type="InterPro" id="IPR023210">
    <property type="entry name" value="NADP_OxRdtase_dom"/>
</dbReference>
<dbReference type="CDD" id="cd19094">
    <property type="entry name" value="AKR_Tas-like"/>
    <property type="match status" value="1"/>
</dbReference>
<name>A0A2I6S8M3_9RHOO</name>
<gene>
    <name evidence="6" type="ORF">C0099_12005</name>
</gene>
<dbReference type="InterPro" id="IPR050523">
    <property type="entry name" value="AKR_Detox_Biosynth"/>
</dbReference>
<comment type="similarity">
    <text evidence="3">Belongs to the aldo/keto reductase family. Aldo/keto reductase 2 subfamily.</text>
</comment>
<keyword evidence="1" id="KW-0521">NADP</keyword>
<dbReference type="PANTHER" id="PTHR43364:SF4">
    <property type="entry name" value="NAD(P)-LINKED OXIDOREDUCTASE SUPERFAMILY PROTEIN"/>
    <property type="match status" value="1"/>
</dbReference>
<organism evidence="6 7">
    <name type="scientific">Pseudazoarcus pumilus</name>
    <dbReference type="NCBI Taxonomy" id="2067960"/>
    <lineage>
        <taxon>Bacteria</taxon>
        <taxon>Pseudomonadati</taxon>
        <taxon>Pseudomonadota</taxon>
        <taxon>Betaproteobacteria</taxon>
        <taxon>Rhodocyclales</taxon>
        <taxon>Zoogloeaceae</taxon>
        <taxon>Pseudazoarcus</taxon>
    </lineage>
</organism>
<reference evidence="6 7" key="1">
    <citation type="submission" date="2018-01" db="EMBL/GenBank/DDBJ databases">
        <authorList>
            <person name="Fu G.-Y."/>
        </authorList>
    </citation>
    <scope>NUCLEOTIDE SEQUENCE [LARGE SCALE GENOMIC DNA]</scope>
    <source>
        <strain evidence="6 7">SY39</strain>
    </source>
</reference>
<dbReference type="Proteomes" id="UP000242205">
    <property type="component" value="Chromosome"/>
</dbReference>
<keyword evidence="2" id="KW-0560">Oxidoreductase</keyword>